<name>A0ABP1S8T0_9HEXA</name>
<dbReference type="Proteomes" id="UP001642540">
    <property type="component" value="Unassembled WGS sequence"/>
</dbReference>
<reference evidence="2 3" key="1">
    <citation type="submission" date="2024-08" db="EMBL/GenBank/DDBJ databases">
        <authorList>
            <person name="Cucini C."/>
            <person name="Frati F."/>
        </authorList>
    </citation>
    <scope>NUCLEOTIDE SEQUENCE [LARGE SCALE GENOMIC DNA]</scope>
</reference>
<evidence type="ECO:0000256" key="1">
    <source>
        <dbReference type="SAM" id="MobiDB-lite"/>
    </source>
</evidence>
<keyword evidence="3" id="KW-1185">Reference proteome</keyword>
<organism evidence="2 3">
    <name type="scientific">Orchesella dallaii</name>
    <dbReference type="NCBI Taxonomy" id="48710"/>
    <lineage>
        <taxon>Eukaryota</taxon>
        <taxon>Metazoa</taxon>
        <taxon>Ecdysozoa</taxon>
        <taxon>Arthropoda</taxon>
        <taxon>Hexapoda</taxon>
        <taxon>Collembola</taxon>
        <taxon>Entomobryomorpha</taxon>
        <taxon>Entomobryoidea</taxon>
        <taxon>Orchesellidae</taxon>
        <taxon>Orchesellinae</taxon>
        <taxon>Orchesella</taxon>
    </lineage>
</organism>
<feature type="region of interest" description="Disordered" evidence="1">
    <location>
        <begin position="57"/>
        <end position="85"/>
    </location>
</feature>
<accession>A0ABP1S8T0</accession>
<comment type="caution">
    <text evidence="2">The sequence shown here is derived from an EMBL/GenBank/DDBJ whole genome shotgun (WGS) entry which is preliminary data.</text>
</comment>
<gene>
    <name evidence="2" type="ORF">ODALV1_LOCUS30874</name>
</gene>
<sequence>MALVPILILRNVYTKIIKLREGPPRRRQDSALERPLVAISTVSRDYNIVDTITSPSAPPHTIALPAGEEDAPPPEYLPPPAYNEC</sequence>
<feature type="compositionally biased region" description="Pro residues" evidence="1">
    <location>
        <begin position="73"/>
        <end position="85"/>
    </location>
</feature>
<dbReference type="EMBL" id="CAXLJM020000164">
    <property type="protein sequence ID" value="CAL8146619.1"/>
    <property type="molecule type" value="Genomic_DNA"/>
</dbReference>
<evidence type="ECO:0000313" key="2">
    <source>
        <dbReference type="EMBL" id="CAL8146619.1"/>
    </source>
</evidence>
<evidence type="ECO:0000313" key="3">
    <source>
        <dbReference type="Proteomes" id="UP001642540"/>
    </source>
</evidence>
<protein>
    <submittedName>
        <fullName evidence="2">Uncharacterized protein</fullName>
    </submittedName>
</protein>
<proteinExistence type="predicted"/>